<protein>
    <submittedName>
        <fullName evidence="1">Uncharacterized protein</fullName>
    </submittedName>
</protein>
<name>A0A951QH50_9CYAN</name>
<accession>A0A951QH50</accession>
<evidence type="ECO:0000313" key="1">
    <source>
        <dbReference type="EMBL" id="MBW4662504.1"/>
    </source>
</evidence>
<proteinExistence type="predicted"/>
<gene>
    <name evidence="1" type="ORF">KME15_27980</name>
</gene>
<dbReference type="InterPro" id="IPR038056">
    <property type="entry name" value="YjbR-like_sf"/>
</dbReference>
<organism evidence="1 2">
    <name type="scientific">Drouetiella hepatica Uher 2000/2452</name>
    <dbReference type="NCBI Taxonomy" id="904376"/>
    <lineage>
        <taxon>Bacteria</taxon>
        <taxon>Bacillati</taxon>
        <taxon>Cyanobacteriota</taxon>
        <taxon>Cyanophyceae</taxon>
        <taxon>Oculatellales</taxon>
        <taxon>Oculatellaceae</taxon>
        <taxon>Drouetiella</taxon>
    </lineage>
</organism>
<dbReference type="AlphaFoldDB" id="A0A951QH50"/>
<sequence>MPGITFKTSETDYEILREMPGLRPAPYLASRGMKWIQRYDHSCLSDDNLRRCIAESYNIVASSFSHRKRSELGL</sequence>
<reference evidence="1" key="2">
    <citation type="journal article" date="2022" name="Microbiol. Resour. Announc.">
        <title>Metagenome Sequencing to Explore Phylogenomics of Terrestrial Cyanobacteria.</title>
        <authorList>
            <person name="Ward R.D."/>
            <person name="Stajich J.E."/>
            <person name="Johansen J.R."/>
            <person name="Huntemann M."/>
            <person name="Clum A."/>
            <person name="Foster B."/>
            <person name="Foster B."/>
            <person name="Roux S."/>
            <person name="Palaniappan K."/>
            <person name="Varghese N."/>
            <person name="Mukherjee S."/>
            <person name="Reddy T.B.K."/>
            <person name="Daum C."/>
            <person name="Copeland A."/>
            <person name="Chen I.A."/>
            <person name="Ivanova N.N."/>
            <person name="Kyrpides N.C."/>
            <person name="Shapiro N."/>
            <person name="Eloe-Fadrosh E.A."/>
            <person name="Pietrasiak N."/>
        </authorList>
    </citation>
    <scope>NUCLEOTIDE SEQUENCE</scope>
    <source>
        <strain evidence="1">UHER 2000/2452</strain>
    </source>
</reference>
<comment type="caution">
    <text evidence="1">The sequence shown here is derived from an EMBL/GenBank/DDBJ whole genome shotgun (WGS) entry which is preliminary data.</text>
</comment>
<dbReference type="EMBL" id="JAHHHD010000080">
    <property type="protein sequence ID" value="MBW4662504.1"/>
    <property type="molecule type" value="Genomic_DNA"/>
</dbReference>
<evidence type="ECO:0000313" key="2">
    <source>
        <dbReference type="Proteomes" id="UP000757435"/>
    </source>
</evidence>
<dbReference type="Gene3D" id="3.90.1150.30">
    <property type="match status" value="1"/>
</dbReference>
<reference evidence="1" key="1">
    <citation type="submission" date="2021-05" db="EMBL/GenBank/DDBJ databases">
        <authorList>
            <person name="Pietrasiak N."/>
            <person name="Ward R."/>
            <person name="Stajich J.E."/>
            <person name="Kurbessoian T."/>
        </authorList>
    </citation>
    <scope>NUCLEOTIDE SEQUENCE</scope>
    <source>
        <strain evidence="1">UHER 2000/2452</strain>
    </source>
</reference>
<dbReference type="Proteomes" id="UP000757435">
    <property type="component" value="Unassembled WGS sequence"/>
</dbReference>
<dbReference type="SUPFAM" id="SSF142906">
    <property type="entry name" value="YjbR-like"/>
    <property type="match status" value="1"/>
</dbReference>